<evidence type="ECO:0000313" key="2">
    <source>
        <dbReference type="Proteomes" id="UP000237682"/>
    </source>
</evidence>
<dbReference type="Pfam" id="PF08713">
    <property type="entry name" value="DNA_alkylation"/>
    <property type="match status" value="1"/>
</dbReference>
<evidence type="ECO:0000313" key="1">
    <source>
        <dbReference type="EMBL" id="PRH87151.1"/>
    </source>
</evidence>
<keyword evidence="2" id="KW-1185">Reference proteome</keyword>
<dbReference type="InterPro" id="IPR014825">
    <property type="entry name" value="DNA_alkylation"/>
</dbReference>
<dbReference type="Proteomes" id="UP000237682">
    <property type="component" value="Unassembled WGS sequence"/>
</dbReference>
<accession>A0A2S9QCT6</accession>
<dbReference type="SUPFAM" id="SSF48371">
    <property type="entry name" value="ARM repeat"/>
    <property type="match status" value="1"/>
</dbReference>
<protein>
    <submittedName>
        <fullName evidence="1">DNA alkylation repair protein</fullName>
    </submittedName>
</protein>
<organism evidence="1 2">
    <name type="scientific">Labrys okinawensis</name>
    <dbReference type="NCBI Taxonomy" id="346911"/>
    <lineage>
        <taxon>Bacteria</taxon>
        <taxon>Pseudomonadati</taxon>
        <taxon>Pseudomonadota</taxon>
        <taxon>Alphaproteobacteria</taxon>
        <taxon>Hyphomicrobiales</taxon>
        <taxon>Xanthobacteraceae</taxon>
        <taxon>Labrys</taxon>
    </lineage>
</organism>
<dbReference type="InterPro" id="IPR016024">
    <property type="entry name" value="ARM-type_fold"/>
</dbReference>
<dbReference type="PANTHER" id="PTHR34070">
    <property type="entry name" value="ARMADILLO-TYPE FOLD"/>
    <property type="match status" value="1"/>
</dbReference>
<comment type="caution">
    <text evidence="1">The sequence shown here is derived from an EMBL/GenBank/DDBJ whole genome shotgun (WGS) entry which is preliminary data.</text>
</comment>
<dbReference type="AlphaFoldDB" id="A0A2S9QCT6"/>
<sequence>MSKSPGRDDGRRGILSLAETIHSRLAAAADPKRAPAMQAYMKSAMPYLGVSAVPLRQICKAIFADLRFESAGHWQAEVLAIWRGARFREERYAAIELTGLHAAGTFQRIDALPLYEEMIVSGAWWDYVDAIAAHRLLTILRNDGAAMRQAMLAWSVDANMWKRRSAILCQLGAKAETDLELLYACIAPSIGSREFFLRKAIGWALRHHARIDPEEVARYVVEHPELSNLSRREALKHIGK</sequence>
<dbReference type="PANTHER" id="PTHR34070:SF1">
    <property type="entry name" value="DNA ALKYLATION REPAIR PROTEIN"/>
    <property type="match status" value="1"/>
</dbReference>
<reference evidence="1 2" key="1">
    <citation type="submission" date="2018-02" db="EMBL/GenBank/DDBJ databases">
        <title>Whole genome sequencing of endophytic bacterium.</title>
        <authorList>
            <person name="Eedara R."/>
            <person name="Podile A.R."/>
        </authorList>
    </citation>
    <scope>NUCLEOTIDE SEQUENCE [LARGE SCALE GENOMIC DNA]</scope>
    <source>
        <strain evidence="1 2">RP1T</strain>
    </source>
</reference>
<dbReference type="CDD" id="cd07064">
    <property type="entry name" value="AlkD_like_1"/>
    <property type="match status" value="1"/>
</dbReference>
<dbReference type="EMBL" id="PUEJ01000004">
    <property type="protein sequence ID" value="PRH87151.1"/>
    <property type="molecule type" value="Genomic_DNA"/>
</dbReference>
<gene>
    <name evidence="1" type="ORF">C5L14_10930</name>
</gene>
<dbReference type="Gene3D" id="1.25.10.90">
    <property type="match status" value="1"/>
</dbReference>
<dbReference type="OrthoDB" id="9775346at2"/>
<proteinExistence type="predicted"/>
<name>A0A2S9QCT6_9HYPH</name>